<dbReference type="SUPFAM" id="SSF161098">
    <property type="entry name" value="MetI-like"/>
    <property type="match status" value="1"/>
</dbReference>
<dbReference type="CDD" id="cd06261">
    <property type="entry name" value="TM_PBP2"/>
    <property type="match status" value="1"/>
</dbReference>
<evidence type="ECO:0000256" key="1">
    <source>
        <dbReference type="ARBA" id="ARBA00004651"/>
    </source>
</evidence>
<evidence type="ECO:0000256" key="7">
    <source>
        <dbReference type="ARBA" id="ARBA00022989"/>
    </source>
</evidence>
<keyword evidence="7 9" id="KW-1133">Transmembrane helix</keyword>
<dbReference type="InterPro" id="IPR035906">
    <property type="entry name" value="MetI-like_sf"/>
</dbReference>
<keyword evidence="8 9" id="KW-0472">Membrane</keyword>
<dbReference type="GO" id="GO:0005886">
    <property type="term" value="C:plasma membrane"/>
    <property type="evidence" value="ECO:0007669"/>
    <property type="project" value="UniProtKB-SubCell"/>
</dbReference>
<evidence type="ECO:0000256" key="6">
    <source>
        <dbReference type="ARBA" id="ARBA00022692"/>
    </source>
</evidence>
<dbReference type="PANTHER" id="PTHR32243:SF50">
    <property type="entry name" value="MALTOSE_MALTODEXTRIN TRANSPORT SYSTEM PERMEASE PROTEIN MALG"/>
    <property type="match status" value="1"/>
</dbReference>
<accession>A0A1C4VA26</accession>
<evidence type="ECO:0000256" key="4">
    <source>
        <dbReference type="ARBA" id="ARBA00022475"/>
    </source>
</evidence>
<name>A0A1C4VA26_9ACTN</name>
<gene>
    <name evidence="12" type="ORF">GA0070607_1829</name>
</gene>
<dbReference type="Gene3D" id="1.10.3720.10">
    <property type="entry name" value="MetI-like"/>
    <property type="match status" value="1"/>
</dbReference>
<keyword evidence="6 9" id="KW-0812">Transmembrane</keyword>
<dbReference type="AlphaFoldDB" id="A0A1C4VA26"/>
<dbReference type="InterPro" id="IPR050901">
    <property type="entry name" value="BP-dep_ABC_trans_perm"/>
</dbReference>
<evidence type="ECO:0000256" key="9">
    <source>
        <dbReference type="RuleBase" id="RU363032"/>
    </source>
</evidence>
<evidence type="ECO:0000259" key="11">
    <source>
        <dbReference type="PROSITE" id="PS50928"/>
    </source>
</evidence>
<protein>
    <submittedName>
        <fullName evidence="12">Carbohydrate ABC transporter membrane protein 2, CUT1 family</fullName>
    </submittedName>
</protein>
<keyword evidence="4" id="KW-1003">Cell membrane</keyword>
<feature type="domain" description="ABC transmembrane type-1" evidence="11">
    <location>
        <begin position="97"/>
        <end position="296"/>
    </location>
</feature>
<dbReference type="InterPro" id="IPR000515">
    <property type="entry name" value="MetI-like"/>
</dbReference>
<evidence type="ECO:0000256" key="2">
    <source>
        <dbReference type="ARBA" id="ARBA00009047"/>
    </source>
</evidence>
<dbReference type="PANTHER" id="PTHR32243">
    <property type="entry name" value="MALTOSE TRANSPORT SYSTEM PERMEASE-RELATED"/>
    <property type="match status" value="1"/>
</dbReference>
<evidence type="ECO:0000313" key="12">
    <source>
        <dbReference type="EMBL" id="SCE80848.1"/>
    </source>
</evidence>
<dbReference type="Proteomes" id="UP000198243">
    <property type="component" value="Chromosome I"/>
</dbReference>
<reference evidence="13" key="1">
    <citation type="submission" date="2016-06" db="EMBL/GenBank/DDBJ databases">
        <authorList>
            <person name="Varghese N."/>
            <person name="Submissions Spin"/>
        </authorList>
    </citation>
    <scope>NUCLEOTIDE SEQUENCE [LARGE SCALE GENOMIC DNA]</scope>
    <source>
        <strain evidence="13">DSM 44875</strain>
    </source>
</reference>
<feature type="transmembrane region" description="Helical" evidence="9">
    <location>
        <begin position="41"/>
        <end position="62"/>
    </location>
</feature>
<dbReference type="PROSITE" id="PS50928">
    <property type="entry name" value="ABC_TM1"/>
    <property type="match status" value="1"/>
</dbReference>
<comment type="subcellular location">
    <subcellularLocation>
        <location evidence="1 9">Cell membrane</location>
        <topology evidence="1 9">Multi-pass membrane protein</topology>
    </subcellularLocation>
</comment>
<dbReference type="EMBL" id="LT607412">
    <property type="protein sequence ID" value="SCE80848.1"/>
    <property type="molecule type" value="Genomic_DNA"/>
</dbReference>
<keyword evidence="13" id="KW-1185">Reference proteome</keyword>
<feature type="transmembrane region" description="Helical" evidence="9">
    <location>
        <begin position="134"/>
        <end position="156"/>
    </location>
</feature>
<feature type="transmembrane region" description="Helical" evidence="9">
    <location>
        <begin position="176"/>
        <end position="194"/>
    </location>
</feature>
<evidence type="ECO:0000256" key="3">
    <source>
        <dbReference type="ARBA" id="ARBA00022448"/>
    </source>
</evidence>
<feature type="region of interest" description="Disordered" evidence="10">
    <location>
        <begin position="1"/>
        <end position="23"/>
    </location>
</feature>
<feature type="transmembrane region" description="Helical" evidence="9">
    <location>
        <begin position="96"/>
        <end position="122"/>
    </location>
</feature>
<keyword evidence="5" id="KW-0762">Sugar transport</keyword>
<feature type="transmembrane region" description="Helical" evidence="9">
    <location>
        <begin position="275"/>
        <end position="296"/>
    </location>
</feature>
<evidence type="ECO:0000256" key="10">
    <source>
        <dbReference type="SAM" id="MobiDB-lite"/>
    </source>
</evidence>
<dbReference type="RefSeq" id="WP_231930915.1">
    <property type="nucleotide sequence ID" value="NZ_LT607412.1"/>
</dbReference>
<organism evidence="12 13">
    <name type="scientific">Micromonospora coriariae</name>
    <dbReference type="NCBI Taxonomy" id="285665"/>
    <lineage>
        <taxon>Bacteria</taxon>
        <taxon>Bacillati</taxon>
        <taxon>Actinomycetota</taxon>
        <taxon>Actinomycetes</taxon>
        <taxon>Micromonosporales</taxon>
        <taxon>Micromonosporaceae</taxon>
        <taxon>Micromonospora</taxon>
    </lineage>
</organism>
<keyword evidence="3 9" id="KW-0813">Transport</keyword>
<proteinExistence type="inferred from homology"/>
<comment type="similarity">
    <text evidence="2">Belongs to the binding-protein-dependent transport system permease family. MalFG subfamily.</text>
</comment>
<sequence>MTTLTGAMRTGDPAGPPPAVNRNVTGRRSNRWFAQVGWRHVVAVLGVLFSLFPIVFVLSAALNPLGTLSTSDLVPTDGVSLGNFGGLFERTAFGRWFLNSLLIAGVASFASVFLSALAAYAFSRMRFRGRRVGLLALLLIQMFPQFLAIVAIYLIFGTITDLWPSIGFNTPWGLLLLYMGGALGVNTWLMKGFFDTLPRELDESATMDGASHAQVFFRIMLPLVAPILAVTGLLAFIGTINEFLMANVFLTGTDSKTLAVGMYGMLEGNERNNNFGIFAAGTLLTAIPTVLVFQLLQRYIVSGLTAGAVKG</sequence>
<feature type="transmembrane region" description="Helical" evidence="9">
    <location>
        <begin position="215"/>
        <end position="240"/>
    </location>
</feature>
<evidence type="ECO:0000313" key="13">
    <source>
        <dbReference type="Proteomes" id="UP000198243"/>
    </source>
</evidence>
<dbReference type="Pfam" id="PF00528">
    <property type="entry name" value="BPD_transp_1"/>
    <property type="match status" value="1"/>
</dbReference>
<evidence type="ECO:0000256" key="8">
    <source>
        <dbReference type="ARBA" id="ARBA00023136"/>
    </source>
</evidence>
<dbReference type="GO" id="GO:0015423">
    <property type="term" value="F:ABC-type maltose transporter activity"/>
    <property type="evidence" value="ECO:0007669"/>
    <property type="project" value="TreeGrafter"/>
</dbReference>
<evidence type="ECO:0000256" key="5">
    <source>
        <dbReference type="ARBA" id="ARBA00022597"/>
    </source>
</evidence>
<dbReference type="GO" id="GO:0042956">
    <property type="term" value="P:maltodextrin transmembrane transport"/>
    <property type="evidence" value="ECO:0007669"/>
    <property type="project" value="TreeGrafter"/>
</dbReference>